<dbReference type="SMART" id="SM00312">
    <property type="entry name" value="PX"/>
    <property type="match status" value="1"/>
</dbReference>
<dbReference type="AlphaFoldDB" id="A0A1D1V465"/>
<dbReference type="OrthoDB" id="430293at2759"/>
<dbReference type="GO" id="GO:0035091">
    <property type="term" value="F:phosphatidylinositol binding"/>
    <property type="evidence" value="ECO:0007669"/>
    <property type="project" value="InterPro"/>
</dbReference>
<feature type="compositionally biased region" description="Low complexity" evidence="3">
    <location>
        <begin position="468"/>
        <end position="478"/>
    </location>
</feature>
<sequence length="494" mass="56322">MAVADIRRPENINISQVLRINSFSLEDGHIFYYIQVTFGQYYWQCKRRYSEFKTLHDKMISDHRVDSDLLPAKYIFGVKNEAFLKKRQVDLEVYLLRLWHHLRQFPSALAEFLDFHLYEIHFVTENLCKLLQRVEQEGGRDSFSFTPIQIYAINKRRQLPEPTFGSSDKGRDFGHLLDFVHRLKTVKIVGSESLLGTSNIVENQLPLDLMIFKSAEHLTLDQLRTTELSGLENVRATVRVLRIHRTLQTLSVLLLRDADGWFAQDDAEYPRCLYWQKIVVADFSSNRIEVLEPSLKLLNNVEHLDLSSNQLRSLDHLNRLHNLQKLCLSKNYLAELEDLHAKLGNVQEINLSHNQLQTLKGLAKMYSLESLDISDNEISGVAEVQHLRKLPCLAKLNLTSNPITLVVDYRIKILACFEARANEVNLDGSPGTAQEISHVNILMALKKSQTSAIHLRKRPSDVNVTMGSPRSSPASPAPGHAVLQPTPSSSTAAT</sequence>
<keyword evidence="6" id="KW-1185">Reference proteome</keyword>
<dbReference type="EMBL" id="BDGG01000002">
    <property type="protein sequence ID" value="GAU93268.1"/>
    <property type="molecule type" value="Genomic_DNA"/>
</dbReference>
<dbReference type="Pfam" id="PF13855">
    <property type="entry name" value="LRR_8"/>
    <property type="match status" value="1"/>
</dbReference>
<dbReference type="STRING" id="947166.A0A1D1V465"/>
<evidence type="ECO:0000256" key="1">
    <source>
        <dbReference type="ARBA" id="ARBA00022614"/>
    </source>
</evidence>
<dbReference type="InterPro" id="IPR036871">
    <property type="entry name" value="PX_dom_sf"/>
</dbReference>
<dbReference type="InterPro" id="IPR032675">
    <property type="entry name" value="LRR_dom_sf"/>
</dbReference>
<evidence type="ECO:0000256" key="3">
    <source>
        <dbReference type="SAM" id="MobiDB-lite"/>
    </source>
</evidence>
<dbReference type="PROSITE" id="PS50195">
    <property type="entry name" value="PX"/>
    <property type="match status" value="1"/>
</dbReference>
<dbReference type="Gene3D" id="3.80.10.10">
    <property type="entry name" value="Ribonuclease Inhibitor"/>
    <property type="match status" value="1"/>
</dbReference>
<accession>A0A1D1V465</accession>
<feature type="domain" description="PX" evidence="4">
    <location>
        <begin position="10"/>
        <end position="134"/>
    </location>
</feature>
<organism evidence="5 6">
    <name type="scientific">Ramazzottius varieornatus</name>
    <name type="common">Water bear</name>
    <name type="synonym">Tardigrade</name>
    <dbReference type="NCBI Taxonomy" id="947166"/>
    <lineage>
        <taxon>Eukaryota</taxon>
        <taxon>Metazoa</taxon>
        <taxon>Ecdysozoa</taxon>
        <taxon>Tardigrada</taxon>
        <taxon>Eutardigrada</taxon>
        <taxon>Parachela</taxon>
        <taxon>Hypsibioidea</taxon>
        <taxon>Ramazzottiidae</taxon>
        <taxon>Ramazzottius</taxon>
    </lineage>
</organism>
<dbReference type="Gene3D" id="3.30.1520.10">
    <property type="entry name" value="Phox-like domain"/>
    <property type="match status" value="1"/>
</dbReference>
<dbReference type="SUPFAM" id="SSF52075">
    <property type="entry name" value="Outer arm dynein light chain 1"/>
    <property type="match status" value="1"/>
</dbReference>
<dbReference type="PANTHER" id="PTHR15454">
    <property type="entry name" value="NISCHARIN RELATED"/>
    <property type="match status" value="1"/>
</dbReference>
<dbReference type="GO" id="GO:0005737">
    <property type="term" value="C:cytoplasm"/>
    <property type="evidence" value="ECO:0007669"/>
    <property type="project" value="TreeGrafter"/>
</dbReference>
<dbReference type="Pfam" id="PF00787">
    <property type="entry name" value="PX"/>
    <property type="match status" value="1"/>
</dbReference>
<dbReference type="InterPro" id="IPR001683">
    <property type="entry name" value="PX_dom"/>
</dbReference>
<feature type="region of interest" description="Disordered" evidence="3">
    <location>
        <begin position="456"/>
        <end position="494"/>
    </location>
</feature>
<evidence type="ECO:0000313" key="5">
    <source>
        <dbReference type="EMBL" id="GAU93268.1"/>
    </source>
</evidence>
<dbReference type="Proteomes" id="UP000186922">
    <property type="component" value="Unassembled WGS sequence"/>
</dbReference>
<keyword evidence="1" id="KW-0433">Leucine-rich repeat</keyword>
<evidence type="ECO:0000256" key="2">
    <source>
        <dbReference type="ARBA" id="ARBA00022737"/>
    </source>
</evidence>
<dbReference type="PANTHER" id="PTHR15454:SF35">
    <property type="entry name" value="NISCHARIN"/>
    <property type="match status" value="1"/>
</dbReference>
<evidence type="ECO:0000259" key="4">
    <source>
        <dbReference type="PROSITE" id="PS50195"/>
    </source>
</evidence>
<keyword evidence="2" id="KW-0677">Repeat</keyword>
<protein>
    <recommendedName>
        <fullName evidence="4">PX domain-containing protein</fullName>
    </recommendedName>
</protein>
<feature type="compositionally biased region" description="Polar residues" evidence="3">
    <location>
        <begin position="485"/>
        <end position="494"/>
    </location>
</feature>
<proteinExistence type="predicted"/>
<dbReference type="SMART" id="SM00365">
    <property type="entry name" value="LRR_SD22"/>
    <property type="match status" value="4"/>
</dbReference>
<comment type="caution">
    <text evidence="5">The sequence shown here is derived from an EMBL/GenBank/DDBJ whole genome shotgun (WGS) entry which is preliminary data.</text>
</comment>
<dbReference type="InterPro" id="IPR001611">
    <property type="entry name" value="Leu-rich_rpt"/>
</dbReference>
<gene>
    <name evidence="5" type="primary">RvY_05234-1</name>
    <name evidence="5" type="synonym">RvY_05234.1</name>
    <name evidence="5" type="ORF">RvY_05234</name>
</gene>
<evidence type="ECO:0000313" key="6">
    <source>
        <dbReference type="Proteomes" id="UP000186922"/>
    </source>
</evidence>
<dbReference type="SUPFAM" id="SSF64268">
    <property type="entry name" value="PX domain"/>
    <property type="match status" value="1"/>
</dbReference>
<name>A0A1D1V465_RAMVA</name>
<dbReference type="PROSITE" id="PS51450">
    <property type="entry name" value="LRR"/>
    <property type="match status" value="4"/>
</dbReference>
<reference evidence="5 6" key="1">
    <citation type="journal article" date="2016" name="Nat. Commun.">
        <title>Extremotolerant tardigrade genome and improved radiotolerance of human cultured cells by tardigrade-unique protein.</title>
        <authorList>
            <person name="Hashimoto T."/>
            <person name="Horikawa D.D."/>
            <person name="Saito Y."/>
            <person name="Kuwahara H."/>
            <person name="Kozuka-Hata H."/>
            <person name="Shin-I T."/>
            <person name="Minakuchi Y."/>
            <person name="Ohishi K."/>
            <person name="Motoyama A."/>
            <person name="Aizu T."/>
            <person name="Enomoto A."/>
            <person name="Kondo K."/>
            <person name="Tanaka S."/>
            <person name="Hara Y."/>
            <person name="Koshikawa S."/>
            <person name="Sagara H."/>
            <person name="Miura T."/>
            <person name="Yokobori S."/>
            <person name="Miyagawa K."/>
            <person name="Suzuki Y."/>
            <person name="Kubo T."/>
            <person name="Oyama M."/>
            <person name="Kohara Y."/>
            <person name="Fujiyama A."/>
            <person name="Arakawa K."/>
            <person name="Katayama T."/>
            <person name="Toyoda A."/>
            <person name="Kunieda T."/>
        </authorList>
    </citation>
    <scope>NUCLEOTIDE SEQUENCE [LARGE SCALE GENOMIC DNA]</scope>
    <source>
        <strain evidence="5 6">YOKOZUNA-1</strain>
    </source>
</reference>